<keyword evidence="2" id="KW-0732">Signal</keyword>
<organism evidence="3 4">
    <name type="scientific">Larkinella arboricola</name>
    <dbReference type="NCBI Taxonomy" id="643671"/>
    <lineage>
        <taxon>Bacteria</taxon>
        <taxon>Pseudomonadati</taxon>
        <taxon>Bacteroidota</taxon>
        <taxon>Cytophagia</taxon>
        <taxon>Cytophagales</taxon>
        <taxon>Spirosomataceae</taxon>
        <taxon>Larkinella</taxon>
    </lineage>
</organism>
<feature type="chain" id="PRO_5016235372" evidence="2">
    <location>
        <begin position="27"/>
        <end position="215"/>
    </location>
</feature>
<evidence type="ECO:0000256" key="2">
    <source>
        <dbReference type="SAM" id="SignalP"/>
    </source>
</evidence>
<dbReference type="Proteomes" id="UP000248790">
    <property type="component" value="Unassembled WGS sequence"/>
</dbReference>
<evidence type="ECO:0000256" key="1">
    <source>
        <dbReference type="SAM" id="Phobius"/>
    </source>
</evidence>
<feature type="transmembrane region" description="Helical" evidence="1">
    <location>
        <begin position="176"/>
        <end position="209"/>
    </location>
</feature>
<gene>
    <name evidence="3" type="ORF">LX87_03367</name>
</gene>
<dbReference type="PROSITE" id="PS51257">
    <property type="entry name" value="PROKAR_LIPOPROTEIN"/>
    <property type="match status" value="1"/>
</dbReference>
<dbReference type="OrthoDB" id="959491at2"/>
<keyword evidence="4" id="KW-1185">Reference proteome</keyword>
<comment type="caution">
    <text evidence="3">The sequence shown here is derived from an EMBL/GenBank/DDBJ whole genome shotgun (WGS) entry which is preliminary data.</text>
</comment>
<dbReference type="RefSeq" id="WP_146624494.1">
    <property type="nucleotide sequence ID" value="NZ_QLMC01000004.1"/>
</dbReference>
<protein>
    <submittedName>
        <fullName evidence="3">Uncharacterized protein</fullName>
    </submittedName>
</protein>
<evidence type="ECO:0000313" key="3">
    <source>
        <dbReference type="EMBL" id="RAJ95619.1"/>
    </source>
</evidence>
<reference evidence="3 4" key="1">
    <citation type="submission" date="2018-06" db="EMBL/GenBank/DDBJ databases">
        <title>Genomic Encyclopedia of Archaeal and Bacterial Type Strains, Phase II (KMG-II): from individual species to whole genera.</title>
        <authorList>
            <person name="Goeker M."/>
        </authorList>
    </citation>
    <scope>NUCLEOTIDE SEQUENCE [LARGE SCALE GENOMIC DNA]</scope>
    <source>
        <strain evidence="3 4">DSM 21851</strain>
    </source>
</reference>
<feature type="signal peptide" evidence="2">
    <location>
        <begin position="1"/>
        <end position="26"/>
    </location>
</feature>
<name>A0A327X098_LARAB</name>
<keyword evidence="1" id="KW-0472">Membrane</keyword>
<dbReference type="AlphaFoldDB" id="A0A327X098"/>
<sequence length="215" mass="22554">MRTLSKLAVYALLSSALLSACSRPYATYQKMPVERFGSRQEVAAPQPVATPAENVAAVSAETPALTPAPEATPLTTAAALKNVEQKLQEAVARNDNKLAGNKKLEKRMARVQNLLAEASAKAASAPADQSATSALQTTKKMNLAERMMMKKVDKKIKNALAPDDTQAMSRTLRAGIVLAIVGLILSLLGGVLSLIGVLALIAGLVLILVDVLAQA</sequence>
<dbReference type="EMBL" id="QLMC01000004">
    <property type="protein sequence ID" value="RAJ95619.1"/>
    <property type="molecule type" value="Genomic_DNA"/>
</dbReference>
<keyword evidence="1" id="KW-1133">Transmembrane helix</keyword>
<evidence type="ECO:0000313" key="4">
    <source>
        <dbReference type="Proteomes" id="UP000248790"/>
    </source>
</evidence>
<keyword evidence="1" id="KW-0812">Transmembrane</keyword>
<proteinExistence type="predicted"/>
<accession>A0A327X098</accession>